<dbReference type="OrthoDB" id="2686356at2759"/>
<dbReference type="Proteomes" id="UP000054097">
    <property type="component" value="Unassembled WGS sequence"/>
</dbReference>
<accession>A0A0C3AP69</accession>
<dbReference type="PANTHER" id="PTHR39603:SF1">
    <property type="entry name" value="CYANOVIRIN-N DOMAIN-CONTAINING PROTEIN"/>
    <property type="match status" value="1"/>
</dbReference>
<keyword evidence="1" id="KW-0732">Signal</keyword>
<dbReference type="AlphaFoldDB" id="A0A0C3AP69"/>
<feature type="signal peptide" evidence="1">
    <location>
        <begin position="1"/>
        <end position="24"/>
    </location>
</feature>
<protein>
    <recommendedName>
        <fullName evidence="4">Cyanovirin-N domain-containing protein</fullName>
    </recommendedName>
</protein>
<organism evidence="2 3">
    <name type="scientific">Serendipita vermifera MAFF 305830</name>
    <dbReference type="NCBI Taxonomy" id="933852"/>
    <lineage>
        <taxon>Eukaryota</taxon>
        <taxon>Fungi</taxon>
        <taxon>Dikarya</taxon>
        <taxon>Basidiomycota</taxon>
        <taxon>Agaricomycotina</taxon>
        <taxon>Agaricomycetes</taxon>
        <taxon>Sebacinales</taxon>
        <taxon>Serendipitaceae</taxon>
        <taxon>Serendipita</taxon>
    </lineage>
</organism>
<reference evidence="3" key="2">
    <citation type="submission" date="2015-01" db="EMBL/GenBank/DDBJ databases">
        <title>Evolutionary Origins and Diversification of the Mycorrhizal Mutualists.</title>
        <authorList>
            <consortium name="DOE Joint Genome Institute"/>
            <consortium name="Mycorrhizal Genomics Consortium"/>
            <person name="Kohler A."/>
            <person name="Kuo A."/>
            <person name="Nagy L.G."/>
            <person name="Floudas D."/>
            <person name="Copeland A."/>
            <person name="Barry K.W."/>
            <person name="Cichocki N."/>
            <person name="Veneault-Fourrey C."/>
            <person name="LaButti K."/>
            <person name="Lindquist E.A."/>
            <person name="Lipzen A."/>
            <person name="Lundell T."/>
            <person name="Morin E."/>
            <person name="Murat C."/>
            <person name="Riley R."/>
            <person name="Ohm R."/>
            <person name="Sun H."/>
            <person name="Tunlid A."/>
            <person name="Henrissat B."/>
            <person name="Grigoriev I.V."/>
            <person name="Hibbett D.S."/>
            <person name="Martin F."/>
        </authorList>
    </citation>
    <scope>NUCLEOTIDE SEQUENCE [LARGE SCALE GENOMIC DNA]</scope>
    <source>
        <strain evidence="3">MAFF 305830</strain>
    </source>
</reference>
<dbReference type="HOGENOM" id="CLU_101873_0_0_1"/>
<feature type="chain" id="PRO_5002161048" description="Cyanovirin-N domain-containing protein" evidence="1">
    <location>
        <begin position="25"/>
        <end position="158"/>
    </location>
</feature>
<evidence type="ECO:0000313" key="3">
    <source>
        <dbReference type="Proteomes" id="UP000054097"/>
    </source>
</evidence>
<name>A0A0C3AP69_SERVB</name>
<evidence type="ECO:0000313" key="2">
    <source>
        <dbReference type="EMBL" id="KIM21874.1"/>
    </source>
</evidence>
<dbReference type="PANTHER" id="PTHR39603">
    <property type="entry name" value="CYANOVIRIN-N DOMAIN-CONTAINING PROTEIN"/>
    <property type="match status" value="1"/>
</dbReference>
<evidence type="ECO:0008006" key="4">
    <source>
        <dbReference type="Google" id="ProtNLM"/>
    </source>
</evidence>
<dbReference type="EMBL" id="KN824369">
    <property type="protein sequence ID" value="KIM21874.1"/>
    <property type="molecule type" value="Genomic_DNA"/>
</dbReference>
<proteinExistence type="predicted"/>
<evidence type="ECO:0000256" key="1">
    <source>
        <dbReference type="SAM" id="SignalP"/>
    </source>
</evidence>
<dbReference type="STRING" id="933852.A0A0C3AP69"/>
<reference evidence="2 3" key="1">
    <citation type="submission" date="2014-04" db="EMBL/GenBank/DDBJ databases">
        <authorList>
            <consortium name="DOE Joint Genome Institute"/>
            <person name="Kuo A."/>
            <person name="Zuccaro A."/>
            <person name="Kohler A."/>
            <person name="Nagy L.G."/>
            <person name="Floudas D."/>
            <person name="Copeland A."/>
            <person name="Barry K.W."/>
            <person name="Cichocki N."/>
            <person name="Veneault-Fourrey C."/>
            <person name="LaButti K."/>
            <person name="Lindquist E.A."/>
            <person name="Lipzen A."/>
            <person name="Lundell T."/>
            <person name="Morin E."/>
            <person name="Murat C."/>
            <person name="Sun H."/>
            <person name="Tunlid A."/>
            <person name="Henrissat B."/>
            <person name="Grigoriev I.V."/>
            <person name="Hibbett D.S."/>
            <person name="Martin F."/>
            <person name="Nordberg H.P."/>
            <person name="Cantor M.N."/>
            <person name="Hua S.X."/>
        </authorList>
    </citation>
    <scope>NUCLEOTIDE SEQUENCE [LARGE SCALE GENOMIC DNA]</scope>
    <source>
        <strain evidence="2 3">MAFF 305830</strain>
    </source>
</reference>
<gene>
    <name evidence="2" type="ORF">M408DRAFT_299648</name>
</gene>
<keyword evidence="3" id="KW-1185">Reference proteome</keyword>
<sequence length="158" mass="16432">MIFSGASTFTIILCVLASASSIHAAPSPFEYPEVIPGEGLPSLASLGLTSKGLYEDIGVSEKRSLLSRYDRICYDNGCGRVPRGDAQACINYLRNLGTQACTVPGSGQTVTMCRAGQAIIYGYNPTGHSVSSYCSDVALGGQHVIDGCTDGNSLVAGE</sequence>